<dbReference type="RefSeq" id="XP_067926727.1">
    <property type="nucleotide sequence ID" value="XM_068061308.1"/>
</dbReference>
<dbReference type="AlphaFoldDB" id="A0A2C6LDL2"/>
<comment type="caution">
    <text evidence="11">The sequence shown here is derived from an EMBL/GenBank/DDBJ whole genome shotgun (WGS) entry which is preliminary data.</text>
</comment>
<reference evidence="11 12" key="1">
    <citation type="journal article" date="2017" name="Int. J. Parasitol.">
        <title>The genome of the protozoan parasite Cystoisospora suis and a reverse vaccinology approach to identify vaccine candidates.</title>
        <authorList>
            <person name="Palmieri N."/>
            <person name="Shrestha A."/>
            <person name="Ruttkowski B."/>
            <person name="Beck T."/>
            <person name="Vogl C."/>
            <person name="Tomley F."/>
            <person name="Blake D.P."/>
            <person name="Joachim A."/>
        </authorList>
    </citation>
    <scope>NUCLEOTIDE SEQUENCE [LARGE SCALE GENOMIC DNA]</scope>
    <source>
        <strain evidence="11 12">Wien I</strain>
    </source>
</reference>
<feature type="transmembrane region" description="Helical" evidence="10">
    <location>
        <begin position="12"/>
        <end position="33"/>
    </location>
</feature>
<evidence type="ECO:0000313" key="12">
    <source>
        <dbReference type="Proteomes" id="UP000221165"/>
    </source>
</evidence>
<evidence type="ECO:0000313" key="11">
    <source>
        <dbReference type="EMBL" id="PHJ25055.1"/>
    </source>
</evidence>
<keyword evidence="5" id="KW-0735">Signal-anchor</keyword>
<keyword evidence="4" id="KW-0256">Endoplasmic reticulum</keyword>
<evidence type="ECO:0000256" key="7">
    <source>
        <dbReference type="ARBA" id="ARBA00023136"/>
    </source>
</evidence>
<dbReference type="GO" id="GO:0045047">
    <property type="term" value="P:protein targeting to ER"/>
    <property type="evidence" value="ECO:0007669"/>
    <property type="project" value="TreeGrafter"/>
</dbReference>
<dbReference type="VEuPathDB" id="ToxoDB:CSUI_001102"/>
<evidence type="ECO:0000256" key="9">
    <source>
        <dbReference type="SAM" id="MobiDB-lite"/>
    </source>
</evidence>
<keyword evidence="12" id="KW-1185">Reference proteome</keyword>
<keyword evidence="3 10" id="KW-0812">Transmembrane</keyword>
<dbReference type="EMBL" id="MIGC01000433">
    <property type="protein sequence ID" value="PHJ25055.1"/>
    <property type="molecule type" value="Genomic_DNA"/>
</dbReference>
<proteinExistence type="inferred from homology"/>
<dbReference type="GO" id="GO:0005787">
    <property type="term" value="C:signal peptidase complex"/>
    <property type="evidence" value="ECO:0007669"/>
    <property type="project" value="InterPro"/>
</dbReference>
<name>A0A2C6LDL2_9APIC</name>
<dbReference type="Pfam" id="PF04573">
    <property type="entry name" value="SPC22"/>
    <property type="match status" value="1"/>
</dbReference>
<keyword evidence="6 10" id="KW-1133">Transmembrane helix</keyword>
<feature type="compositionally biased region" description="Basic and acidic residues" evidence="9">
    <location>
        <begin position="194"/>
        <end position="203"/>
    </location>
</feature>
<evidence type="ECO:0000256" key="10">
    <source>
        <dbReference type="SAM" id="Phobius"/>
    </source>
</evidence>
<sequence>MDTYLNRLNSVVCTLLACLSLAAIGNYFSIYLLQSSPTGRVAVSQVYEFGVNTALQSEQAHLALDIEADLTSCFNWNTKQLFVYVVVRYETPKNKRNEVIIWDSIISDPEDAFIELESVTSKYPLRDHGKGLRNRNVTVSLEYVYHPIVGLMQSHPVASSTYTLPSSYFRYKDRYRRAVYDDEDADDQPQSRGDNSRSSRSSEARAAAPAA</sequence>
<comment type="subcellular location">
    <subcellularLocation>
        <location evidence="1">Endoplasmic reticulum membrane</location>
        <topology evidence="1">Single-pass type II membrane protein</topology>
    </subcellularLocation>
</comment>
<dbReference type="PANTHER" id="PTHR12804">
    <property type="entry name" value="MICROSOMAL SIGNAL PEPTIDASE 23 KD SUBUNIT SPC22/23"/>
    <property type="match status" value="1"/>
</dbReference>
<dbReference type="Proteomes" id="UP000221165">
    <property type="component" value="Unassembled WGS sequence"/>
</dbReference>
<dbReference type="PANTHER" id="PTHR12804:SF0">
    <property type="entry name" value="SIGNAL PEPTIDASE COMPLEX SUBUNIT 3"/>
    <property type="match status" value="1"/>
</dbReference>
<evidence type="ECO:0000256" key="4">
    <source>
        <dbReference type="ARBA" id="ARBA00022824"/>
    </source>
</evidence>
<dbReference type="OrthoDB" id="10261524at2759"/>
<protein>
    <recommendedName>
        <fullName evidence="8">Signal peptidase complex subunit 3</fullName>
    </recommendedName>
</protein>
<evidence type="ECO:0000256" key="3">
    <source>
        <dbReference type="ARBA" id="ARBA00022692"/>
    </source>
</evidence>
<gene>
    <name evidence="11" type="ORF">CSUI_001102</name>
</gene>
<comment type="similarity">
    <text evidence="2">Belongs to the SPCS3 family.</text>
</comment>
<evidence type="ECO:0000256" key="8">
    <source>
        <dbReference type="ARBA" id="ARBA00029556"/>
    </source>
</evidence>
<feature type="region of interest" description="Disordered" evidence="9">
    <location>
        <begin position="180"/>
        <end position="211"/>
    </location>
</feature>
<dbReference type="PIRSF" id="PIRSF016089">
    <property type="entry name" value="SPC22"/>
    <property type="match status" value="1"/>
</dbReference>
<dbReference type="InterPro" id="IPR007653">
    <property type="entry name" value="SPC3"/>
</dbReference>
<dbReference type="PROSITE" id="PS51257">
    <property type="entry name" value="PROKAR_LIPOPROTEIN"/>
    <property type="match status" value="1"/>
</dbReference>
<dbReference type="GeneID" id="94424519"/>
<organism evidence="11 12">
    <name type="scientific">Cystoisospora suis</name>
    <dbReference type="NCBI Taxonomy" id="483139"/>
    <lineage>
        <taxon>Eukaryota</taxon>
        <taxon>Sar</taxon>
        <taxon>Alveolata</taxon>
        <taxon>Apicomplexa</taxon>
        <taxon>Conoidasida</taxon>
        <taxon>Coccidia</taxon>
        <taxon>Eucoccidiorida</taxon>
        <taxon>Eimeriorina</taxon>
        <taxon>Sarcocystidae</taxon>
        <taxon>Cystoisospora</taxon>
    </lineage>
</organism>
<evidence type="ECO:0000256" key="2">
    <source>
        <dbReference type="ARBA" id="ARBA00009289"/>
    </source>
</evidence>
<keyword evidence="7 10" id="KW-0472">Membrane</keyword>
<evidence type="ECO:0000256" key="6">
    <source>
        <dbReference type="ARBA" id="ARBA00022989"/>
    </source>
</evidence>
<evidence type="ECO:0000256" key="1">
    <source>
        <dbReference type="ARBA" id="ARBA00004648"/>
    </source>
</evidence>
<dbReference type="GO" id="GO:0006465">
    <property type="term" value="P:signal peptide processing"/>
    <property type="evidence" value="ECO:0007669"/>
    <property type="project" value="InterPro"/>
</dbReference>
<evidence type="ECO:0000256" key="5">
    <source>
        <dbReference type="ARBA" id="ARBA00022968"/>
    </source>
</evidence>
<accession>A0A2C6LDL2</accession>